<evidence type="ECO:0000259" key="1">
    <source>
        <dbReference type="Pfam" id="PF13556"/>
    </source>
</evidence>
<evidence type="ECO:0000313" key="3">
    <source>
        <dbReference type="Proteomes" id="UP000285768"/>
    </source>
</evidence>
<dbReference type="Gene3D" id="1.10.10.2840">
    <property type="entry name" value="PucR C-terminal helix-turn-helix domain"/>
    <property type="match status" value="1"/>
</dbReference>
<protein>
    <submittedName>
        <fullName evidence="2">PucR family transcriptional regulator</fullName>
    </submittedName>
</protein>
<dbReference type="InterPro" id="IPR042070">
    <property type="entry name" value="PucR_C-HTH_sf"/>
</dbReference>
<evidence type="ECO:0000313" key="2">
    <source>
        <dbReference type="EMBL" id="QAB18664.1"/>
    </source>
</evidence>
<accession>A0ABX5QHU1</accession>
<proteinExistence type="predicted"/>
<dbReference type="Pfam" id="PF13556">
    <property type="entry name" value="HTH_30"/>
    <property type="match status" value="1"/>
</dbReference>
<sequence length="533" mass="57651">MESKISTSPADGALRLEALVSELGPHTATAVGADPAGRTVRAAEFHDALEELPDEPDTLLLAPSTTQAAAAEFEALAVLAARLGYAAIALKCRDADVDALAGISRRTGIPLIRVGERVSWRIFDALIAQLLGEHRYSEDTHRDQGAEPLFALANELAEFFGGSVAIEDLGRRIIAYSSVPGQVIDRLRTQGILTRKVPDSPFNDDQYRTVLRSTEPIKYPRLDDEEPRVAFAIHAGTLPLGTVWAIDASGAPELTAEQEERMRTAAALAASHMLDDLRVRRATQQPREDRFRTLLDGDDAGGSEFAELGISEEHGAELLVFFPEQREHSPLPAQLRSLLQRHLVLQRPEAVTAVRGGRVYALVEHAGSRSPRDLVEPVLPVIDRLLGPGVRVALPGVASRPGEIAPLRDLATRLFDVAPAAPADAPDARLLTVEALRPALVFERAAALFAEASELGSPAIGLLRETDPLVADTLIAWCGAFGNVARTARELGIHENTVRYRLKRAHEHHGVDLYDPDTLLAAWLQLRCGVGAV</sequence>
<dbReference type="EMBL" id="CP035037">
    <property type="protein sequence ID" value="QAB18664.1"/>
    <property type="molecule type" value="Genomic_DNA"/>
</dbReference>
<organism evidence="2 3">
    <name type="scientific">Leucobacter muris</name>
    <dbReference type="NCBI Taxonomy" id="1935379"/>
    <lineage>
        <taxon>Bacteria</taxon>
        <taxon>Bacillati</taxon>
        <taxon>Actinomycetota</taxon>
        <taxon>Actinomycetes</taxon>
        <taxon>Micrococcales</taxon>
        <taxon>Microbacteriaceae</taxon>
        <taxon>Leucobacter</taxon>
    </lineage>
</organism>
<gene>
    <name evidence="2" type="ORF">Leucomu_12765</name>
</gene>
<dbReference type="InterPro" id="IPR025736">
    <property type="entry name" value="PucR_C-HTH_dom"/>
</dbReference>
<keyword evidence="3" id="KW-1185">Reference proteome</keyword>
<name>A0ABX5QHU1_9MICO</name>
<reference evidence="2 3" key="1">
    <citation type="submission" date="2019-01" db="EMBL/GenBank/DDBJ databases">
        <title>Leucobacter muris sp. nov. isolated from the nose of a laboratory mouse.</title>
        <authorList>
            <person name="Benga L."/>
            <person name="Sproeer C."/>
            <person name="Schumann P."/>
            <person name="Verbarg S."/>
            <person name="Bunk B."/>
            <person name="Engelhardt E."/>
            <person name="Benten P.M."/>
            <person name="Sager M."/>
        </authorList>
    </citation>
    <scope>NUCLEOTIDE SEQUENCE [LARGE SCALE GENOMIC DNA]</scope>
    <source>
        <strain evidence="2 3">DSM 101948</strain>
    </source>
</reference>
<dbReference type="PANTHER" id="PTHR33744">
    <property type="entry name" value="CARBOHYDRATE DIACID REGULATOR"/>
    <property type="match status" value="1"/>
</dbReference>
<dbReference type="Proteomes" id="UP000285768">
    <property type="component" value="Chromosome"/>
</dbReference>
<dbReference type="RefSeq" id="WP_128387449.1">
    <property type="nucleotide sequence ID" value="NZ_CP035037.1"/>
</dbReference>
<feature type="domain" description="PucR C-terminal helix-turn-helix" evidence="1">
    <location>
        <begin position="472"/>
        <end position="527"/>
    </location>
</feature>
<dbReference type="InterPro" id="IPR051448">
    <property type="entry name" value="CdaR-like_regulators"/>
</dbReference>
<dbReference type="PANTHER" id="PTHR33744:SF17">
    <property type="entry name" value="CONSERVED PROTEIN"/>
    <property type="match status" value="1"/>
</dbReference>